<protein>
    <recommendedName>
        <fullName evidence="4">Ferredoxin</fullName>
    </recommendedName>
</protein>
<comment type="caution">
    <text evidence="2">The sequence shown here is derived from an EMBL/GenBank/DDBJ whole genome shotgun (WGS) entry which is preliminary data.</text>
</comment>
<dbReference type="AlphaFoldDB" id="A0A3A4NHD9"/>
<dbReference type="EMBL" id="QZKU01000145">
    <property type="protein sequence ID" value="RJP14021.1"/>
    <property type="molecule type" value="Genomic_DNA"/>
</dbReference>
<feature type="region of interest" description="Disordered" evidence="1">
    <location>
        <begin position="1"/>
        <end position="21"/>
    </location>
</feature>
<proteinExistence type="predicted"/>
<sequence length="66" mass="6526">MTGTGSGRRGGGGGMGGGMGRGGGFRLGPGGNCVCPNCGHKATHERGVPCYQVKCPKCGSVMAREQ</sequence>
<organism evidence="2 3">
    <name type="scientific">Abyssobacteria bacterium (strain SURF_5)</name>
    <dbReference type="NCBI Taxonomy" id="2093360"/>
    <lineage>
        <taxon>Bacteria</taxon>
        <taxon>Pseudomonadati</taxon>
        <taxon>Candidatus Hydrogenedentota</taxon>
        <taxon>Candidatus Abyssobacteria</taxon>
    </lineage>
</organism>
<evidence type="ECO:0000313" key="3">
    <source>
        <dbReference type="Proteomes" id="UP000265882"/>
    </source>
</evidence>
<reference evidence="2 3" key="1">
    <citation type="journal article" date="2017" name="ISME J.">
        <title>Energy and carbon metabolisms in a deep terrestrial subsurface fluid microbial community.</title>
        <authorList>
            <person name="Momper L."/>
            <person name="Jungbluth S.P."/>
            <person name="Lee M.D."/>
            <person name="Amend J.P."/>
        </authorList>
    </citation>
    <scope>NUCLEOTIDE SEQUENCE [LARGE SCALE GENOMIC DNA]</scope>
    <source>
        <strain evidence="2">SURF_5</strain>
    </source>
</reference>
<evidence type="ECO:0000313" key="2">
    <source>
        <dbReference type="EMBL" id="RJP14021.1"/>
    </source>
</evidence>
<dbReference type="Proteomes" id="UP000265882">
    <property type="component" value="Unassembled WGS sequence"/>
</dbReference>
<evidence type="ECO:0008006" key="4">
    <source>
        <dbReference type="Google" id="ProtNLM"/>
    </source>
</evidence>
<accession>A0A3A4NHD9</accession>
<name>A0A3A4NHD9_ABYX5</name>
<gene>
    <name evidence="2" type="ORF">C4520_21965</name>
</gene>
<evidence type="ECO:0000256" key="1">
    <source>
        <dbReference type="SAM" id="MobiDB-lite"/>
    </source>
</evidence>